<reference evidence="1 2" key="1">
    <citation type="submission" date="2023-03" db="EMBL/GenBank/DDBJ databases">
        <title>Paludisphaera mucosa sp. nov. a novel planctomycete from northern fen.</title>
        <authorList>
            <person name="Ivanova A."/>
        </authorList>
    </citation>
    <scope>NUCLEOTIDE SEQUENCE [LARGE SCALE GENOMIC DNA]</scope>
    <source>
        <strain evidence="1 2">Pla2</strain>
    </source>
</reference>
<keyword evidence="2" id="KW-1185">Reference proteome</keyword>
<evidence type="ECO:0000313" key="2">
    <source>
        <dbReference type="Proteomes" id="UP001216907"/>
    </source>
</evidence>
<accession>A0ABT6FG80</accession>
<gene>
    <name evidence="1" type="ORF">PZE19_22310</name>
</gene>
<dbReference type="Proteomes" id="UP001216907">
    <property type="component" value="Unassembled WGS sequence"/>
</dbReference>
<evidence type="ECO:0000313" key="1">
    <source>
        <dbReference type="EMBL" id="MDG3006514.1"/>
    </source>
</evidence>
<dbReference type="RefSeq" id="WP_277862810.1">
    <property type="nucleotide sequence ID" value="NZ_JARRAG010000002.1"/>
</dbReference>
<name>A0ABT6FG80_9BACT</name>
<comment type="caution">
    <text evidence="1">The sequence shown here is derived from an EMBL/GenBank/DDBJ whole genome shotgun (WGS) entry which is preliminary data.</text>
</comment>
<organism evidence="1 2">
    <name type="scientific">Paludisphaera mucosa</name>
    <dbReference type="NCBI Taxonomy" id="3030827"/>
    <lineage>
        <taxon>Bacteria</taxon>
        <taxon>Pseudomonadati</taxon>
        <taxon>Planctomycetota</taxon>
        <taxon>Planctomycetia</taxon>
        <taxon>Isosphaerales</taxon>
        <taxon>Isosphaeraceae</taxon>
        <taxon>Paludisphaera</taxon>
    </lineage>
</organism>
<protein>
    <submittedName>
        <fullName evidence="1">Uncharacterized protein</fullName>
    </submittedName>
</protein>
<proteinExistence type="predicted"/>
<dbReference type="EMBL" id="JARRAG010000002">
    <property type="protein sequence ID" value="MDG3006514.1"/>
    <property type="molecule type" value="Genomic_DNA"/>
</dbReference>
<sequence length="133" mass="14968">MDTSDGRGGNVEIAATSNCDAEGFDLNWTMGCEWYGEPHLIRGLHEMKAIYERPIWRRLSEFAEYSLFLGYSGIVLAEAFEGMGLESEIRMAWGFHDGDLFLLGRSGATGFRRLVIESEPRPEGPFLRIWDGG</sequence>